<comment type="caution">
    <text evidence="2">The sequence shown here is derived from an EMBL/GenBank/DDBJ whole genome shotgun (WGS) entry which is preliminary data.</text>
</comment>
<dbReference type="EMBL" id="JAABOA010007225">
    <property type="protein sequence ID" value="KAF9546508.1"/>
    <property type="molecule type" value="Genomic_DNA"/>
</dbReference>
<feature type="non-terminal residue" evidence="2">
    <location>
        <position position="206"/>
    </location>
</feature>
<proteinExistence type="predicted"/>
<keyword evidence="3" id="KW-1185">Reference proteome</keyword>
<accession>A0A9P6FAV6</accession>
<protein>
    <submittedName>
        <fullName evidence="2">Uncharacterized protein</fullName>
    </submittedName>
</protein>
<dbReference type="OrthoDB" id="2441991at2759"/>
<sequence>MSQDWLRGQGPGTLIRSLIAPVSQDALSNKRCKGADTFPVISLDPDDIRNHVNNLRTASFDPRTYTQKGYALRGSIKTDGHRLQVLAFKLRELLSVRYKRYSDDVLPNRLLSTVPGTDDSLTEIRNVFTSENDVERLLGCSSDQVSYLGIDPGQACVVGAYAYLPPDKEPKIGRNRHRGRRKRGSRGSKPRGSKRGKIKSDSRIES</sequence>
<feature type="region of interest" description="Disordered" evidence="1">
    <location>
        <begin position="167"/>
        <end position="206"/>
    </location>
</feature>
<name>A0A9P6FAV6_9FUNG</name>
<gene>
    <name evidence="2" type="ORF">BGW38_009660</name>
</gene>
<evidence type="ECO:0000313" key="2">
    <source>
        <dbReference type="EMBL" id="KAF9546508.1"/>
    </source>
</evidence>
<evidence type="ECO:0000313" key="3">
    <source>
        <dbReference type="Proteomes" id="UP000780801"/>
    </source>
</evidence>
<organism evidence="2 3">
    <name type="scientific">Lunasporangiospora selenospora</name>
    <dbReference type="NCBI Taxonomy" id="979761"/>
    <lineage>
        <taxon>Eukaryota</taxon>
        <taxon>Fungi</taxon>
        <taxon>Fungi incertae sedis</taxon>
        <taxon>Mucoromycota</taxon>
        <taxon>Mortierellomycotina</taxon>
        <taxon>Mortierellomycetes</taxon>
        <taxon>Mortierellales</taxon>
        <taxon>Mortierellaceae</taxon>
        <taxon>Lunasporangiospora</taxon>
    </lineage>
</organism>
<dbReference type="AlphaFoldDB" id="A0A9P6FAV6"/>
<evidence type="ECO:0000256" key="1">
    <source>
        <dbReference type="SAM" id="MobiDB-lite"/>
    </source>
</evidence>
<dbReference type="Proteomes" id="UP000780801">
    <property type="component" value="Unassembled WGS sequence"/>
</dbReference>
<reference evidence="2" key="1">
    <citation type="journal article" date="2020" name="Fungal Divers.">
        <title>Resolving the Mortierellaceae phylogeny through synthesis of multi-gene phylogenetics and phylogenomics.</title>
        <authorList>
            <person name="Vandepol N."/>
            <person name="Liber J."/>
            <person name="Desiro A."/>
            <person name="Na H."/>
            <person name="Kennedy M."/>
            <person name="Barry K."/>
            <person name="Grigoriev I.V."/>
            <person name="Miller A.N."/>
            <person name="O'Donnell K."/>
            <person name="Stajich J.E."/>
            <person name="Bonito G."/>
        </authorList>
    </citation>
    <scope>NUCLEOTIDE SEQUENCE</scope>
    <source>
        <strain evidence="2">KOD1015</strain>
    </source>
</reference>
<feature type="compositionally biased region" description="Basic residues" evidence="1">
    <location>
        <begin position="173"/>
        <end position="197"/>
    </location>
</feature>